<dbReference type="RefSeq" id="WP_214916997.1">
    <property type="nucleotide sequence ID" value="NZ_JAGGNX010000019.1"/>
</dbReference>
<protein>
    <submittedName>
        <fullName evidence="2">ImmA/IrrE family metallo-endopeptidase</fullName>
    </submittedName>
</protein>
<dbReference type="PANTHER" id="PTHR43236:SF1">
    <property type="entry name" value="BLL7220 PROTEIN"/>
    <property type="match status" value="1"/>
</dbReference>
<evidence type="ECO:0000313" key="2">
    <source>
        <dbReference type="EMBL" id="MBT2327731.1"/>
    </source>
</evidence>
<comment type="caution">
    <text evidence="2">The sequence shown here is derived from an EMBL/GenBank/DDBJ whole genome shotgun (WGS) entry which is preliminary data.</text>
</comment>
<dbReference type="Gene3D" id="1.10.10.2910">
    <property type="match status" value="1"/>
</dbReference>
<dbReference type="EMBL" id="JAGGOB010000008">
    <property type="protein sequence ID" value="MBT2327731.1"/>
    <property type="molecule type" value="Genomic_DNA"/>
</dbReference>
<dbReference type="Proteomes" id="UP000692896">
    <property type="component" value="Unassembled WGS sequence"/>
</dbReference>
<accession>A0A944HB57</accession>
<dbReference type="InterPro" id="IPR052345">
    <property type="entry name" value="Rad_response_metalloprotease"/>
</dbReference>
<sequence>MNIRKIETEASELLRRIWDDRFLLWDGRDITPLEARAPKMAALVCGFDFHETPNLGDPKFIQRGVGPKIAGLIDRQSNRIAISQEFSPTIQLFTGAHEIGHLVLHTGEIMHRDRAMDGRPLGGLRSPEEREADFFAACFLMPAKLVIDFFRKQFFCGEQLHFDDTVAYHVDAHNMENLLYAPQDSLEREFALARCQRFNGLRIVSLAQQFGVSDFSMALRLKELDLVRWP</sequence>
<reference evidence="2" key="1">
    <citation type="submission" date="2021-03" db="EMBL/GenBank/DDBJ databases">
        <title>Genomic analysis provides insights into the functional capacity of soil bacteria communities inhabiting an altitudinal gradient in the Atacama Desert.</title>
        <authorList>
            <person name="Gonzalez M."/>
            <person name="Maldonado J."/>
            <person name="Maza F."/>
            <person name="Hodar C."/>
            <person name="Cortes M."/>
            <person name="Palma R."/>
            <person name="Andreani C."/>
            <person name="Gaete A."/>
            <person name="Vasquez-Dean J."/>
            <person name="Acuna V."/>
            <person name="Aguado M."/>
            <person name="Mandakovic D."/>
            <person name="Latorre M."/>
            <person name="Orellana A."/>
            <person name="Gutierrez R."/>
            <person name="Montecino M."/>
            <person name="Allende M."/>
            <person name="Maass A."/>
            <person name="Cambiazo V."/>
        </authorList>
    </citation>
    <scope>NUCLEOTIDE SEQUENCE</scope>
    <source>
        <strain evidence="2">ISL-25</strain>
    </source>
</reference>
<dbReference type="PANTHER" id="PTHR43236">
    <property type="entry name" value="ANTITOXIN HIGA1"/>
    <property type="match status" value="1"/>
</dbReference>
<organism evidence="2 3">
    <name type="scientific">Pseudomonas fluorescens</name>
    <dbReference type="NCBI Taxonomy" id="294"/>
    <lineage>
        <taxon>Bacteria</taxon>
        <taxon>Pseudomonadati</taxon>
        <taxon>Pseudomonadota</taxon>
        <taxon>Gammaproteobacteria</taxon>
        <taxon>Pseudomonadales</taxon>
        <taxon>Pseudomonadaceae</taxon>
        <taxon>Pseudomonas</taxon>
    </lineage>
</organism>
<evidence type="ECO:0000259" key="1">
    <source>
        <dbReference type="Pfam" id="PF06114"/>
    </source>
</evidence>
<dbReference type="AlphaFoldDB" id="A0A944HB57"/>
<dbReference type="Pfam" id="PF06114">
    <property type="entry name" value="Peptidase_M78"/>
    <property type="match status" value="1"/>
</dbReference>
<name>A0A944HB57_PSEFL</name>
<dbReference type="InterPro" id="IPR010359">
    <property type="entry name" value="IrrE_HExxH"/>
</dbReference>
<feature type="domain" description="IrrE N-terminal-like" evidence="1">
    <location>
        <begin position="74"/>
        <end position="152"/>
    </location>
</feature>
<proteinExistence type="predicted"/>
<gene>
    <name evidence="2" type="ORF">J7E47_03225</name>
</gene>
<evidence type="ECO:0000313" key="3">
    <source>
        <dbReference type="Proteomes" id="UP000692896"/>
    </source>
</evidence>